<dbReference type="OrthoDB" id="4068255at2759"/>
<evidence type="ECO:0000313" key="2">
    <source>
        <dbReference type="Proteomes" id="UP001162087"/>
    </source>
</evidence>
<gene>
    <name evidence="1" type="primary">SKDI07G4320</name>
    <name evidence="1" type="ORF">SKDI_07G4320</name>
</gene>
<reference evidence="1" key="1">
    <citation type="submission" date="2022-10" db="EMBL/GenBank/DDBJ databases">
        <authorList>
            <person name="Byrne P K."/>
        </authorList>
    </citation>
    <scope>NUCLEOTIDE SEQUENCE</scope>
    <source>
        <strain evidence="1">IFO1802</strain>
    </source>
</reference>
<keyword evidence="2" id="KW-1185">Reference proteome</keyword>
<proteinExistence type="predicted"/>
<protein>
    <submittedName>
        <fullName evidence="1">Uncharacterized protein</fullName>
    </submittedName>
</protein>
<organism evidence="1 2">
    <name type="scientific">Saccharomyces kudriavzevii (strain ATCC MYA-4449 / AS 2.2408 / CBS 8840 / NBRC 1802 / NCYC 2889)</name>
    <name type="common">Yeast</name>
    <dbReference type="NCBI Taxonomy" id="226230"/>
    <lineage>
        <taxon>Eukaryota</taxon>
        <taxon>Fungi</taxon>
        <taxon>Dikarya</taxon>
        <taxon>Ascomycota</taxon>
        <taxon>Saccharomycotina</taxon>
        <taxon>Saccharomycetes</taxon>
        <taxon>Saccharomycetales</taxon>
        <taxon>Saccharomycetaceae</taxon>
        <taxon>Saccharomyces</taxon>
    </lineage>
</organism>
<evidence type="ECO:0000313" key="1">
    <source>
        <dbReference type="EMBL" id="CAI4062713.1"/>
    </source>
</evidence>
<accession>A0AA35JHV8</accession>
<sequence length="402" mass="46949">MVAGKENFLGNIENDSMNNDQTMGSSPDENASESDSSILTNVNDIGTLRLDMPPESKSTQSKKSLFYENSDDAEEEEDGQHRYKEAKQLRFEVNNGVVSKGQQQPSDEVTTSVEGGVRPWEFGKVIQAEYRERLPHNYELKYWKKPSKIMLESIFRLLETNTISVLDSVFEKYETELEQMTHGDDNELKRIYSKKERLLETIVSKINKKLRQAKFPSRISERDLDIEYIYSKRQFIQNRYAQELQNCERLETNLAREQKLLEETRKLCRNLKTSNKRRLTEKLIQRDLHPALNKALEYTYGLESSNGFTQAEGQVTFKNDITELNLLLNRPIKSTTDISLNKREVLSLLPSLQEYTNTSRELKGTMHEIVSDSHEQEIKEVIEHRQRNHQSETEEDIRERRS</sequence>
<dbReference type="EMBL" id="OX365902">
    <property type="protein sequence ID" value="CAI4062713.1"/>
    <property type="molecule type" value="Genomic_DNA"/>
</dbReference>
<dbReference type="Proteomes" id="UP001162087">
    <property type="component" value="Chromosome 7"/>
</dbReference>
<name>A0AA35JHV8_SACK1</name>